<evidence type="ECO:0000313" key="2">
    <source>
        <dbReference type="Proteomes" id="UP000233276"/>
    </source>
</evidence>
<dbReference type="InterPro" id="IPR052922">
    <property type="entry name" value="Cytidylate_Kinase-2"/>
</dbReference>
<dbReference type="Gene3D" id="3.40.50.300">
    <property type="entry name" value="P-loop containing nucleotide triphosphate hydrolases"/>
    <property type="match status" value="1"/>
</dbReference>
<organism evidence="1 2">
    <name type="scientific">Microbacterium hominis</name>
    <dbReference type="NCBI Taxonomy" id="162426"/>
    <lineage>
        <taxon>Bacteria</taxon>
        <taxon>Bacillati</taxon>
        <taxon>Actinomycetota</taxon>
        <taxon>Actinomycetes</taxon>
        <taxon>Micrococcales</taxon>
        <taxon>Microbacteriaceae</taxon>
        <taxon>Microbacterium</taxon>
    </lineage>
</organism>
<name>A0A134DIC2_9MICO</name>
<dbReference type="RefSeq" id="WP_060959374.1">
    <property type="nucleotide sequence ID" value="NZ_CP025299.1"/>
</dbReference>
<dbReference type="EMBL" id="CP025299">
    <property type="protein sequence ID" value="AUG28634.1"/>
    <property type="molecule type" value="Genomic_DNA"/>
</dbReference>
<sequence>MIVRASPPHRIRVVGTSGSGKSRLAEVVAARMGLARLELDAVFWDEGWTYRDLDEAQDRVRAFLAAHPEGWVADGNWNSRLGDLMEPGTPGGADAVVWVDHSRPVVMARVIRRTLRRGILREELWHGNRERPRTWLKWAPEDNIIRWAWTTHPTMTRRMEARIAAGDPVVRLRGQREVDAWVRSLPEAPRR</sequence>
<dbReference type="InterPro" id="IPR027417">
    <property type="entry name" value="P-loop_NTPase"/>
</dbReference>
<dbReference type="KEGG" id="mhos:CXR34_03595"/>
<dbReference type="PANTHER" id="PTHR37816">
    <property type="entry name" value="YALI0E33011P"/>
    <property type="match status" value="1"/>
</dbReference>
<dbReference type="SUPFAM" id="SSF52540">
    <property type="entry name" value="P-loop containing nucleoside triphosphate hydrolases"/>
    <property type="match status" value="1"/>
</dbReference>
<proteinExistence type="predicted"/>
<dbReference type="PANTHER" id="PTHR37816:SF1">
    <property type="entry name" value="TOXIN"/>
    <property type="match status" value="1"/>
</dbReference>
<dbReference type="AlphaFoldDB" id="A0A134DIC2"/>
<dbReference type="OrthoDB" id="3199600at2"/>
<reference evidence="1 2" key="1">
    <citation type="submission" date="2017-12" db="EMBL/GenBank/DDBJ databases">
        <title>Isolation and characterization of estrogens degradatiion strain Microbacterium hominis SJTG1.</title>
        <authorList>
            <person name="Xiong W."/>
            <person name="Yin C."/>
            <person name="Zheng D."/>
            <person name="Liang R."/>
        </authorList>
    </citation>
    <scope>NUCLEOTIDE SEQUENCE [LARGE SCALE GENOMIC DNA]</scope>
    <source>
        <strain evidence="1 2">SJTG1</strain>
    </source>
</reference>
<evidence type="ECO:0000313" key="1">
    <source>
        <dbReference type="EMBL" id="AUG28634.1"/>
    </source>
</evidence>
<dbReference type="Proteomes" id="UP000233276">
    <property type="component" value="Chromosome"/>
</dbReference>
<dbReference type="STRING" id="162426.RM52_04695"/>
<gene>
    <name evidence="1" type="ORF">CXR34_03595</name>
</gene>
<protein>
    <submittedName>
        <fullName evidence="1">Toxin</fullName>
    </submittedName>
</protein>
<accession>A0A134DIC2</accession>